<gene>
    <name evidence="2" type="primary">jg10218</name>
    <name evidence="2" type="ORF">PAEG_LOCUS26484</name>
</gene>
<feature type="region of interest" description="Disordered" evidence="1">
    <location>
        <begin position="24"/>
        <end position="51"/>
    </location>
</feature>
<dbReference type="EMBL" id="CAKXAJ010026413">
    <property type="protein sequence ID" value="CAH2268030.1"/>
    <property type="molecule type" value="Genomic_DNA"/>
</dbReference>
<sequence length="80" mass="8885">MNEAQTNTSSYQKQPSKPVLYNVQASGKKCQSQRELTHPSSQPESRASIRLPHHLISPNSLDPTKYGYLISFSVKAANLV</sequence>
<feature type="compositionally biased region" description="Polar residues" evidence="1">
    <location>
        <begin position="24"/>
        <end position="45"/>
    </location>
</feature>
<evidence type="ECO:0000256" key="1">
    <source>
        <dbReference type="SAM" id="MobiDB-lite"/>
    </source>
</evidence>
<comment type="caution">
    <text evidence="2">The sequence shown here is derived from an EMBL/GenBank/DDBJ whole genome shotgun (WGS) entry which is preliminary data.</text>
</comment>
<protein>
    <submittedName>
        <fullName evidence="2">Jg10218 protein</fullName>
    </submittedName>
</protein>
<proteinExistence type="predicted"/>
<accession>A0A8S4SGA2</accession>
<keyword evidence="3" id="KW-1185">Reference proteome</keyword>
<name>A0A8S4SGA2_9NEOP</name>
<reference evidence="2" key="1">
    <citation type="submission" date="2022-03" db="EMBL/GenBank/DDBJ databases">
        <authorList>
            <person name="Lindestad O."/>
        </authorList>
    </citation>
    <scope>NUCLEOTIDE SEQUENCE</scope>
</reference>
<evidence type="ECO:0000313" key="2">
    <source>
        <dbReference type="EMBL" id="CAH2268030.1"/>
    </source>
</evidence>
<organism evidence="2 3">
    <name type="scientific">Pararge aegeria aegeria</name>
    <dbReference type="NCBI Taxonomy" id="348720"/>
    <lineage>
        <taxon>Eukaryota</taxon>
        <taxon>Metazoa</taxon>
        <taxon>Ecdysozoa</taxon>
        <taxon>Arthropoda</taxon>
        <taxon>Hexapoda</taxon>
        <taxon>Insecta</taxon>
        <taxon>Pterygota</taxon>
        <taxon>Neoptera</taxon>
        <taxon>Endopterygota</taxon>
        <taxon>Lepidoptera</taxon>
        <taxon>Glossata</taxon>
        <taxon>Ditrysia</taxon>
        <taxon>Papilionoidea</taxon>
        <taxon>Nymphalidae</taxon>
        <taxon>Satyrinae</taxon>
        <taxon>Satyrini</taxon>
        <taxon>Parargina</taxon>
        <taxon>Pararge</taxon>
    </lineage>
</organism>
<evidence type="ECO:0000313" key="3">
    <source>
        <dbReference type="Proteomes" id="UP000838756"/>
    </source>
</evidence>
<dbReference type="Proteomes" id="UP000838756">
    <property type="component" value="Unassembled WGS sequence"/>
</dbReference>
<dbReference type="AlphaFoldDB" id="A0A8S4SGA2"/>